<proteinExistence type="predicted"/>
<dbReference type="AlphaFoldDB" id="A0A238JYK9"/>
<accession>A0A238JYK9</accession>
<dbReference type="Proteomes" id="UP000220836">
    <property type="component" value="Unassembled WGS sequence"/>
</dbReference>
<organism evidence="1 2">
    <name type="scientific">Pelagimonas varians</name>
    <dbReference type="NCBI Taxonomy" id="696760"/>
    <lineage>
        <taxon>Bacteria</taxon>
        <taxon>Pseudomonadati</taxon>
        <taxon>Pseudomonadota</taxon>
        <taxon>Alphaproteobacteria</taxon>
        <taxon>Rhodobacterales</taxon>
        <taxon>Roseobacteraceae</taxon>
        <taxon>Pelagimonas</taxon>
    </lineage>
</organism>
<keyword evidence="2" id="KW-1185">Reference proteome</keyword>
<gene>
    <name evidence="1" type="ORF">PEV8663_00524</name>
</gene>
<protein>
    <recommendedName>
        <fullName evidence="3">VWFA domain-containing protein</fullName>
    </recommendedName>
</protein>
<dbReference type="InterPro" id="IPR010607">
    <property type="entry name" value="DUF1194"/>
</dbReference>
<evidence type="ECO:0000313" key="2">
    <source>
        <dbReference type="Proteomes" id="UP000220836"/>
    </source>
</evidence>
<dbReference type="Pfam" id="PF06707">
    <property type="entry name" value="DUF1194"/>
    <property type="match status" value="1"/>
</dbReference>
<sequence length="231" mass="25025">MRVLHWIKTGLLVATLCANSGAAAKCRQALALGLDVSGSVDAKEYRLQLDGLAAALTDPEVETAFMQMPEVPARIAVFEWSGPSAQRLLLEWTEIGSPDDLRRSAEILRGSQRKISEPSTALGRAKSFGGALLHSQPECWRHVLDISGDGMSNTGPRPQDIHPKGVVINALVIGGNSQETELPALAGYFQTYVIQGADAFVETALGFEDYQTAMIRKLKRELTVLVLSRNP</sequence>
<dbReference type="SUPFAM" id="SSF53300">
    <property type="entry name" value="vWA-like"/>
    <property type="match status" value="1"/>
</dbReference>
<dbReference type="OrthoDB" id="9792179at2"/>
<dbReference type="EMBL" id="FXYH01000002">
    <property type="protein sequence ID" value="SMX35583.1"/>
    <property type="molecule type" value="Genomic_DNA"/>
</dbReference>
<reference evidence="1 2" key="1">
    <citation type="submission" date="2017-05" db="EMBL/GenBank/DDBJ databases">
        <authorList>
            <person name="Song R."/>
            <person name="Chenine A.L."/>
            <person name="Ruprecht R.M."/>
        </authorList>
    </citation>
    <scope>NUCLEOTIDE SEQUENCE [LARGE SCALE GENOMIC DNA]</scope>
    <source>
        <strain evidence="1 2">CECT 8663</strain>
    </source>
</reference>
<evidence type="ECO:0008006" key="3">
    <source>
        <dbReference type="Google" id="ProtNLM"/>
    </source>
</evidence>
<dbReference type="InterPro" id="IPR036465">
    <property type="entry name" value="vWFA_dom_sf"/>
</dbReference>
<name>A0A238JYK9_9RHOB</name>
<evidence type="ECO:0000313" key="1">
    <source>
        <dbReference type="EMBL" id="SMX35583.1"/>
    </source>
</evidence>